<accession>A0A367Y8N9</accession>
<keyword evidence="1" id="KW-1133">Transmembrane helix</keyword>
<protein>
    <submittedName>
        <fullName evidence="2">Uncharacterized protein</fullName>
    </submittedName>
</protein>
<dbReference type="AlphaFoldDB" id="A0A367Y8N9"/>
<feature type="transmembrane region" description="Helical" evidence="1">
    <location>
        <begin position="73"/>
        <end position="95"/>
    </location>
</feature>
<evidence type="ECO:0000256" key="1">
    <source>
        <dbReference type="SAM" id="Phobius"/>
    </source>
</evidence>
<dbReference type="EMBL" id="QORO01000001">
    <property type="protein sequence ID" value="RCK61412.1"/>
    <property type="molecule type" value="Genomic_DNA"/>
</dbReference>
<evidence type="ECO:0000313" key="3">
    <source>
        <dbReference type="Proteomes" id="UP000253508"/>
    </source>
</evidence>
<dbReference type="OrthoDB" id="5075770at2"/>
<comment type="caution">
    <text evidence="2">The sequence shown here is derived from an EMBL/GenBank/DDBJ whole genome shotgun (WGS) entry which is preliminary data.</text>
</comment>
<evidence type="ECO:0000313" key="2">
    <source>
        <dbReference type="EMBL" id="RCK61412.1"/>
    </source>
</evidence>
<dbReference type="Proteomes" id="UP000253508">
    <property type="component" value="Unassembled WGS sequence"/>
</dbReference>
<sequence length="186" mass="20036">MNVLDTLIWLVNYPATHAYEMVFLGAFSALGLIGASRSSTPKLSRLAQLRAERGQAPTEIPARVRVGAAIKAWFFRLLSIVVLSGLAIGIASLIFGPITRAYIFNNGEQAIATQGDGLNGGITFTADDGETYTVNLPFFSPPTYPERDAFVSGADQLVVRYLPGHPQAYVVDTDESVDAWGDPISE</sequence>
<keyword evidence="3" id="KW-1185">Reference proteome</keyword>
<name>A0A367Y8N9_9MICO</name>
<feature type="transmembrane region" description="Helical" evidence="1">
    <location>
        <begin position="17"/>
        <end position="35"/>
    </location>
</feature>
<keyword evidence="1" id="KW-0812">Transmembrane</keyword>
<proteinExistence type="predicted"/>
<dbReference type="RefSeq" id="WP_114116518.1">
    <property type="nucleotide sequence ID" value="NZ_BMHU01000001.1"/>
</dbReference>
<keyword evidence="1" id="KW-0472">Membrane</keyword>
<gene>
    <name evidence="2" type="ORF">DTO57_01850</name>
</gene>
<reference evidence="2 3" key="1">
    <citation type="submission" date="2018-07" db="EMBL/GenBank/DDBJ databases">
        <title>Microbacterium endoborsara sp. nov., a novel actinobacterium isolated from Borszczowia aralocaspica.</title>
        <authorList>
            <person name="An D."/>
        </authorList>
    </citation>
    <scope>NUCLEOTIDE SEQUENCE [LARGE SCALE GENOMIC DNA]</scope>
    <source>
        <strain evidence="2 3">C1.15228</strain>
    </source>
</reference>
<organism evidence="2 3">
    <name type="scientific">Microbacterium sorbitolivorans</name>
    <dbReference type="NCBI Taxonomy" id="1867410"/>
    <lineage>
        <taxon>Bacteria</taxon>
        <taxon>Bacillati</taxon>
        <taxon>Actinomycetota</taxon>
        <taxon>Actinomycetes</taxon>
        <taxon>Micrococcales</taxon>
        <taxon>Microbacteriaceae</taxon>
        <taxon>Microbacterium</taxon>
    </lineage>
</organism>